<sequence>MRLDSNRLIPATEARTTLPSLLDAARDGHITHILRDRTVAAHLVPGDALIITSDIEPDLRTHVARTTAGYFVDDIESSGYRHPGDDIGRILAWVWSCQEDAAVAWFGTYAAAVAEQLKERRIARPAFDQLWWAMTVALRGFMLDGPIADYEQAIRHRLHDLGYGQLFTPSELAGHGRQRGADDPWPDGQPSGRGWAKRRWQDITTTNFVPDPRLGHTYGTPDDWSRVEAITPNEATLLHNDGTPSTIAINPDDWVPFHTTAPWRWGCELRVRGGRGGD</sequence>
<dbReference type="EMBL" id="MLIQ01000021">
    <property type="protein sequence ID" value="OHU52313.1"/>
    <property type="molecule type" value="Genomic_DNA"/>
</dbReference>
<protein>
    <submittedName>
        <fullName evidence="2">Uncharacterized protein</fullName>
    </submittedName>
</protein>
<evidence type="ECO:0000313" key="3">
    <source>
        <dbReference type="Proteomes" id="UP000180043"/>
    </source>
</evidence>
<organism evidence="2 3">
    <name type="scientific">Mycobacteroides chelonae</name>
    <name type="common">Mycobacterium chelonae</name>
    <dbReference type="NCBI Taxonomy" id="1774"/>
    <lineage>
        <taxon>Bacteria</taxon>
        <taxon>Bacillati</taxon>
        <taxon>Actinomycetota</taxon>
        <taxon>Actinomycetes</taxon>
        <taxon>Mycobacteriales</taxon>
        <taxon>Mycobacteriaceae</taxon>
        <taxon>Mycobacteroides</taxon>
    </lineage>
</organism>
<dbReference type="AlphaFoldDB" id="A0A1S1LKK5"/>
<evidence type="ECO:0000256" key="1">
    <source>
        <dbReference type="SAM" id="MobiDB-lite"/>
    </source>
</evidence>
<dbReference type="RefSeq" id="WP_070947593.1">
    <property type="nucleotide sequence ID" value="NZ_MLIQ01000021.1"/>
</dbReference>
<name>A0A1S1LKK5_MYCCH</name>
<feature type="region of interest" description="Disordered" evidence="1">
    <location>
        <begin position="172"/>
        <end position="195"/>
    </location>
</feature>
<dbReference type="Proteomes" id="UP000180043">
    <property type="component" value="Unassembled WGS sequence"/>
</dbReference>
<proteinExistence type="predicted"/>
<comment type="caution">
    <text evidence="2">The sequence shown here is derived from an EMBL/GenBank/DDBJ whole genome shotgun (WGS) entry which is preliminary data.</text>
</comment>
<gene>
    <name evidence="2" type="ORF">BKG82_18770</name>
</gene>
<evidence type="ECO:0000313" key="2">
    <source>
        <dbReference type="EMBL" id="OHU52313.1"/>
    </source>
</evidence>
<reference evidence="2 3" key="1">
    <citation type="submission" date="2016-10" db="EMBL/GenBank/DDBJ databases">
        <title>Evaluation of Human, Veterinary and Environmental Mycobacterium chelonae Isolates by Core Genome Phylogenomic Analysis, Targeted Gene Comparison, and Anti-microbial Susceptibility Patterns: A Tale of Mistaken Identities.</title>
        <authorList>
            <person name="Fogelson S.B."/>
            <person name="Camus A.C."/>
            <person name="Lorenz W."/>
            <person name="Vasireddy R."/>
            <person name="Vasireddy S."/>
            <person name="Smith T."/>
            <person name="Brown-Elliott B.A."/>
            <person name="Wallace R.J.Jr."/>
            <person name="Hasan N.A."/>
            <person name="Reischl U."/>
            <person name="Sanchez S."/>
        </authorList>
    </citation>
    <scope>NUCLEOTIDE SEQUENCE [LARGE SCALE GENOMIC DNA]</scope>
    <source>
        <strain evidence="2 3">15515</strain>
    </source>
</reference>
<accession>A0A1S1LKK5</accession>